<evidence type="ECO:0000256" key="1">
    <source>
        <dbReference type="ARBA" id="ARBA00004236"/>
    </source>
</evidence>
<dbReference type="GO" id="GO:0047360">
    <property type="term" value="F:undecaprenyl-phosphate galactose phosphotransferase activity"/>
    <property type="evidence" value="ECO:0007669"/>
    <property type="project" value="UniProtKB-EC"/>
</dbReference>
<sequence>MNTLHSGTQGSGAPSSAAAPPGAHAGGTAPLGGSRLLRGSKRAVDILMAGTFFVCFGWAYALIWAGVLLTSGSPAIYMQPRYGRNGKVFRFYKFRTMVPDADAVLARHLRENEDARREWHKFQKLAHDPRITRLGAFLRKYSIDEFPQFWNVLKGDMSMVGPRPCMFAQKGLYGPYWNHYCAVRPGITGLWQISGRNEVSYRRRAAMDAEYVATLSVLGDMAIVLKTFGVVAGARGSR</sequence>
<comment type="subcellular location">
    <subcellularLocation>
        <location evidence="1">Cell membrane</location>
    </subcellularLocation>
</comment>
<keyword evidence="5 9" id="KW-0812">Transmembrane</keyword>
<keyword evidence="7 9" id="KW-0472">Membrane</keyword>
<evidence type="ECO:0000256" key="3">
    <source>
        <dbReference type="ARBA" id="ARBA00022475"/>
    </source>
</evidence>
<dbReference type="GO" id="GO:0005886">
    <property type="term" value="C:plasma membrane"/>
    <property type="evidence" value="ECO:0007669"/>
    <property type="project" value="UniProtKB-SubCell"/>
</dbReference>
<dbReference type="InterPro" id="IPR003362">
    <property type="entry name" value="Bact_transf"/>
</dbReference>
<evidence type="ECO:0000256" key="2">
    <source>
        <dbReference type="ARBA" id="ARBA00006464"/>
    </source>
</evidence>
<feature type="region of interest" description="Disordered" evidence="8">
    <location>
        <begin position="1"/>
        <end position="25"/>
    </location>
</feature>
<organism evidence="11 12">
    <name type="scientific">Variovorax paradoxus (strain EPS)</name>
    <dbReference type="NCBI Taxonomy" id="595537"/>
    <lineage>
        <taxon>Bacteria</taxon>
        <taxon>Pseudomonadati</taxon>
        <taxon>Pseudomonadota</taxon>
        <taxon>Betaproteobacteria</taxon>
        <taxon>Burkholderiales</taxon>
        <taxon>Comamonadaceae</taxon>
        <taxon>Variovorax</taxon>
    </lineage>
</organism>
<dbReference type="KEGG" id="vpe:Varpa_2882"/>
<keyword evidence="3" id="KW-1003">Cell membrane</keyword>
<evidence type="ECO:0000313" key="11">
    <source>
        <dbReference type="EMBL" id="ADU37073.1"/>
    </source>
</evidence>
<dbReference type="Proteomes" id="UP000008917">
    <property type="component" value="Chromosome"/>
</dbReference>
<feature type="transmembrane region" description="Helical" evidence="9">
    <location>
        <begin position="46"/>
        <end position="69"/>
    </location>
</feature>
<keyword evidence="6 9" id="KW-1133">Transmembrane helix</keyword>
<dbReference type="PANTHER" id="PTHR30576:SF4">
    <property type="entry name" value="UNDECAPRENYL-PHOSPHATE GALACTOSE PHOSPHOTRANSFERASE"/>
    <property type="match status" value="1"/>
</dbReference>
<dbReference type="EC" id="2.7.8.6" evidence="11"/>
<dbReference type="AlphaFoldDB" id="E6V5T2"/>
<name>E6V5T2_VARPE</name>
<reference evidence="12" key="1">
    <citation type="submission" date="2010-12" db="EMBL/GenBank/DDBJ databases">
        <title>Complete sequence of Variovorax paradoxus EPS.</title>
        <authorList>
            <consortium name="US DOE Joint Genome Institute"/>
            <person name="Lucas S."/>
            <person name="Copeland A."/>
            <person name="Lapidus A."/>
            <person name="Cheng J.-F."/>
            <person name="Goodwin L."/>
            <person name="Pitluck S."/>
            <person name="Teshima H."/>
            <person name="Detter J.C."/>
            <person name="Han C."/>
            <person name="Tapia R."/>
            <person name="Land M."/>
            <person name="Hauser L."/>
            <person name="Kyrpides N."/>
            <person name="Ivanova N."/>
            <person name="Ovchinnikova G."/>
            <person name="Orwin P."/>
            <person name="Han J.-I.G."/>
            <person name="Woyke T."/>
        </authorList>
    </citation>
    <scope>NUCLEOTIDE SEQUENCE [LARGE SCALE GENOMIC DNA]</scope>
    <source>
        <strain evidence="12">EPS</strain>
    </source>
</reference>
<reference evidence="11 12" key="2">
    <citation type="journal article" date="2013" name="Genome Announc.">
        <title>Genome of the Root-Associated Plant Growth-Promoting Bacterium Variovorax paradoxus Strain EPS.</title>
        <authorList>
            <person name="Han J.I."/>
            <person name="Spain J.C."/>
            <person name="Leadbetter J.R."/>
            <person name="Ovchinnikova G."/>
            <person name="Goodwin L.A."/>
            <person name="Han C.S."/>
            <person name="Woyke T."/>
            <person name="Davenport K.W."/>
            <person name="Orwin P.M."/>
        </authorList>
    </citation>
    <scope>NUCLEOTIDE SEQUENCE [LARGE SCALE GENOMIC DNA]</scope>
    <source>
        <strain evidence="11 12">EPS</strain>
    </source>
</reference>
<feature type="domain" description="Bacterial sugar transferase" evidence="10">
    <location>
        <begin position="41"/>
        <end position="231"/>
    </location>
</feature>
<evidence type="ECO:0000259" key="10">
    <source>
        <dbReference type="Pfam" id="PF02397"/>
    </source>
</evidence>
<keyword evidence="4 11" id="KW-0808">Transferase</keyword>
<evidence type="ECO:0000256" key="8">
    <source>
        <dbReference type="SAM" id="MobiDB-lite"/>
    </source>
</evidence>
<evidence type="ECO:0000256" key="7">
    <source>
        <dbReference type="ARBA" id="ARBA00023136"/>
    </source>
</evidence>
<evidence type="ECO:0000256" key="4">
    <source>
        <dbReference type="ARBA" id="ARBA00022679"/>
    </source>
</evidence>
<dbReference type="OrthoDB" id="9808602at2"/>
<gene>
    <name evidence="11" type="ordered locus">Varpa_2882</name>
</gene>
<evidence type="ECO:0000256" key="9">
    <source>
        <dbReference type="SAM" id="Phobius"/>
    </source>
</evidence>
<evidence type="ECO:0000256" key="6">
    <source>
        <dbReference type="ARBA" id="ARBA00022989"/>
    </source>
</evidence>
<dbReference type="PANTHER" id="PTHR30576">
    <property type="entry name" value="COLANIC BIOSYNTHESIS UDP-GLUCOSE LIPID CARRIER TRANSFERASE"/>
    <property type="match status" value="1"/>
</dbReference>
<dbReference type="STRING" id="595537.Varpa_2882"/>
<dbReference type="eggNOG" id="COG2148">
    <property type="taxonomic scope" value="Bacteria"/>
</dbReference>
<dbReference type="HOGENOM" id="CLU_024920_1_0_4"/>
<dbReference type="RefSeq" id="WP_013541301.1">
    <property type="nucleotide sequence ID" value="NC_014931.1"/>
</dbReference>
<comment type="similarity">
    <text evidence="2">Belongs to the bacterial sugar transferase family.</text>
</comment>
<evidence type="ECO:0000256" key="5">
    <source>
        <dbReference type="ARBA" id="ARBA00022692"/>
    </source>
</evidence>
<protein>
    <submittedName>
        <fullName evidence="11">Undecaprenyl-phosphate galactose phosphotransferase</fullName>
        <ecNumber evidence="11">2.7.8.6</ecNumber>
    </submittedName>
</protein>
<accession>E6V5T2</accession>
<proteinExistence type="inferred from homology"/>
<dbReference type="Pfam" id="PF02397">
    <property type="entry name" value="Bac_transf"/>
    <property type="match status" value="1"/>
</dbReference>
<dbReference type="EMBL" id="CP002417">
    <property type="protein sequence ID" value="ADU37073.1"/>
    <property type="molecule type" value="Genomic_DNA"/>
</dbReference>
<evidence type="ECO:0000313" key="12">
    <source>
        <dbReference type="Proteomes" id="UP000008917"/>
    </source>
</evidence>